<reference evidence="1 2" key="1">
    <citation type="submission" date="2019-08" db="EMBL/GenBank/DDBJ databases">
        <title>Deep-cultivation of Planctomycetes and their phenomic and genomic characterization uncovers novel biology.</title>
        <authorList>
            <person name="Wiegand S."/>
            <person name="Jogler M."/>
            <person name="Boedeker C."/>
            <person name="Pinto D."/>
            <person name="Vollmers J."/>
            <person name="Rivas-Marin E."/>
            <person name="Kohn T."/>
            <person name="Peeters S.H."/>
            <person name="Heuer A."/>
            <person name="Rast P."/>
            <person name="Oberbeckmann S."/>
            <person name="Bunk B."/>
            <person name="Jeske O."/>
            <person name="Meyerdierks A."/>
            <person name="Storesund J.E."/>
            <person name="Kallscheuer N."/>
            <person name="Luecker S."/>
            <person name="Lage O.M."/>
            <person name="Pohl T."/>
            <person name="Merkel B.J."/>
            <person name="Hornburger P."/>
            <person name="Mueller R.-W."/>
            <person name="Bruemmer F."/>
            <person name="Labrenz M."/>
            <person name="Spormann A.M."/>
            <person name="Op den Camp H."/>
            <person name="Overmann J."/>
            <person name="Amann R."/>
            <person name="Jetten M.S.M."/>
            <person name="Mascher T."/>
            <person name="Medema M.H."/>
            <person name="Devos D.P."/>
            <person name="Kaster A.-K."/>
            <person name="Ovreas L."/>
            <person name="Rohde M."/>
            <person name="Galperin M.Y."/>
            <person name="Jogler C."/>
        </authorList>
    </citation>
    <scope>NUCLEOTIDE SEQUENCE [LARGE SCALE GENOMIC DNA]</scope>
    <source>
        <strain evidence="1 2">OJF2</strain>
    </source>
</reference>
<accession>A0A5B9W4N0</accession>
<dbReference type="OrthoDB" id="9947599at2"/>
<proteinExistence type="predicted"/>
<dbReference type="Proteomes" id="UP000324233">
    <property type="component" value="Chromosome"/>
</dbReference>
<protein>
    <submittedName>
        <fullName evidence="1">Uncharacterized protein</fullName>
    </submittedName>
</protein>
<evidence type="ECO:0000313" key="2">
    <source>
        <dbReference type="Proteomes" id="UP000324233"/>
    </source>
</evidence>
<organism evidence="1 2">
    <name type="scientific">Aquisphaera giovannonii</name>
    <dbReference type="NCBI Taxonomy" id="406548"/>
    <lineage>
        <taxon>Bacteria</taxon>
        <taxon>Pseudomonadati</taxon>
        <taxon>Planctomycetota</taxon>
        <taxon>Planctomycetia</taxon>
        <taxon>Isosphaerales</taxon>
        <taxon>Isosphaeraceae</taxon>
        <taxon>Aquisphaera</taxon>
    </lineage>
</organism>
<evidence type="ECO:0000313" key="1">
    <source>
        <dbReference type="EMBL" id="QEH35197.1"/>
    </source>
</evidence>
<dbReference type="AlphaFoldDB" id="A0A5B9W4N0"/>
<sequence>MKTISAARHRAGVRRAARSRVPTIEPLEPRRLLAYLDVVTGADVFSNISATGGGTNYATNDSAHWSDIDTWDHSQSGIGGDQLHFNRIPQTSSGTPQFYTDVEFSRESYGGSYDNKSLYLASGLPFLGEPTAYSLSGGLGGPLTVKIDPGPGEAVGQPVTLTLSSDFEDYGDSSFEFDATYAIGGASAVLEHADPAHPTVVGQGGKDATLAAKIGDTFQIGFHAKASGSEPDYQHAAGGYDMTLGMTVDVTRPLITAESLDWDPKGGVDFAYSVATTPIPVNTRVEFYWIDDEGNDLAELPELGFPISAGSGLAAVGDHNVGRLNLTAPPPQGATALEVDIDPDGTVDADPDSVEYLDLDLDLNTQFVIRAKYDGSSDPDVIGRFFQGVKVPGEDASFTLPDGITALGPATVTATLGGLPLALTKTGTGSYTTADFDPSGYANGTALKVTVSVGGKAVATQQATLDVEPLPKWYTTLGGKATFDASSGAYTFKASLLDVHTSGSFALPALAQVPGLWFGAGQDSGLDATIALNVQAGLDPTETPHVQGTFGADLTFLGQEVYKNQFDSDQQGSPFTISIALDPKTLALQSGTVSYSESHSQDVGLFKGQLFHTSFFQMLSAIDVNLTEDLGLDITLNADGSFTDSQLTFDLKGTLSGNLADLSFTSSSAGLGILKLVNRLAPQAILKNLISEALDQLGILPDFSMKAGVSGSIEVAGAVQLTKSTAFKIRSSSTDLDLSLTPALYITWLGDTEKVVGLPDAIGNYLKISYHTKKP</sequence>
<dbReference type="KEGG" id="agv:OJF2_37440"/>
<name>A0A5B9W4N0_9BACT</name>
<gene>
    <name evidence="1" type="ORF">OJF2_37440</name>
</gene>
<dbReference type="RefSeq" id="WP_148595026.1">
    <property type="nucleotide sequence ID" value="NZ_CP042997.1"/>
</dbReference>
<keyword evidence="2" id="KW-1185">Reference proteome</keyword>
<dbReference type="EMBL" id="CP042997">
    <property type="protein sequence ID" value="QEH35197.1"/>
    <property type="molecule type" value="Genomic_DNA"/>
</dbReference>